<gene>
    <name evidence="2" type="ORF">SAMN05216382_0069</name>
</gene>
<reference evidence="3" key="1">
    <citation type="submission" date="2016-10" db="EMBL/GenBank/DDBJ databases">
        <authorList>
            <person name="Varghese N."/>
            <person name="Submissions S."/>
        </authorList>
    </citation>
    <scope>NUCLEOTIDE SEQUENCE [LARGE SCALE GENOMIC DNA]</scope>
    <source>
        <strain evidence="3">JS21-1</strain>
    </source>
</reference>
<keyword evidence="1" id="KW-0812">Transmembrane</keyword>
<dbReference type="OrthoDB" id="7584647at2"/>
<organism evidence="2 3">
    <name type="scientific">Sphingomonas palmae</name>
    <dbReference type="NCBI Taxonomy" id="1855283"/>
    <lineage>
        <taxon>Bacteria</taxon>
        <taxon>Pseudomonadati</taxon>
        <taxon>Pseudomonadota</taxon>
        <taxon>Alphaproteobacteria</taxon>
        <taxon>Sphingomonadales</taxon>
        <taxon>Sphingomonadaceae</taxon>
        <taxon>Sphingomonas</taxon>
    </lineage>
</organism>
<dbReference type="STRING" id="1855283.SAMN05216382_0069"/>
<evidence type="ECO:0000313" key="3">
    <source>
        <dbReference type="Proteomes" id="UP000199214"/>
    </source>
</evidence>
<protein>
    <recommendedName>
        <fullName evidence="4">DUF1440 domain-containing protein</fullName>
    </recommendedName>
</protein>
<proteinExistence type="predicted"/>
<name>A0A1H7FSD4_9SPHN</name>
<dbReference type="EMBL" id="FNZZ01000001">
    <property type="protein sequence ID" value="SEK26265.1"/>
    <property type="molecule type" value="Genomic_DNA"/>
</dbReference>
<dbReference type="Proteomes" id="UP000199214">
    <property type="component" value="Unassembled WGS sequence"/>
</dbReference>
<dbReference type="RefSeq" id="WP_093002245.1">
    <property type="nucleotide sequence ID" value="NZ_FNZZ01000001.1"/>
</dbReference>
<dbReference type="AlphaFoldDB" id="A0A1H7FSD4"/>
<keyword evidence="1" id="KW-0472">Membrane</keyword>
<keyword evidence="3" id="KW-1185">Reference proteome</keyword>
<feature type="transmembrane region" description="Helical" evidence="1">
    <location>
        <begin position="12"/>
        <end position="30"/>
    </location>
</feature>
<sequence>MTDSNTKRWAGALAGGLVAGLGITALLMSGERKSGEPSELAKLERAAADKLGLDTPPADQLPSAGEQTVIQGGHLILGLLAAAAYAASTDEDTPVVAGGLAFGAAFYVAMHWLVGPALGVKQPEWRADRATLAMHTINHLVFGLTTAATSRAAQHA</sequence>
<evidence type="ECO:0000256" key="1">
    <source>
        <dbReference type="SAM" id="Phobius"/>
    </source>
</evidence>
<keyword evidence="1" id="KW-1133">Transmembrane helix</keyword>
<evidence type="ECO:0000313" key="2">
    <source>
        <dbReference type="EMBL" id="SEK26265.1"/>
    </source>
</evidence>
<evidence type="ECO:0008006" key="4">
    <source>
        <dbReference type="Google" id="ProtNLM"/>
    </source>
</evidence>
<accession>A0A1H7FSD4</accession>
<feature type="transmembrane region" description="Helical" evidence="1">
    <location>
        <begin position="95"/>
        <end position="114"/>
    </location>
</feature>
<feature type="transmembrane region" description="Helical" evidence="1">
    <location>
        <begin position="69"/>
        <end position="88"/>
    </location>
</feature>